<evidence type="ECO:0000313" key="2">
    <source>
        <dbReference type="Proteomes" id="UP000007978"/>
    </source>
</evidence>
<feature type="non-terminal residue" evidence="1">
    <location>
        <position position="58"/>
    </location>
</feature>
<dbReference type="RefSeq" id="XP_009257496.1">
    <property type="nucleotide sequence ID" value="XM_009259221.1"/>
</dbReference>
<dbReference type="KEGG" id="fpu:FPSE_06103"/>
<sequence>MATAAPTITITAPDGTQVPVLVFAAPTTVDEAIPAAEFFSQQLSAPASEPSSPTIPSF</sequence>
<dbReference type="GeneID" id="20364721"/>
<evidence type="ECO:0000313" key="1">
    <source>
        <dbReference type="EMBL" id="EKJ73757.1"/>
    </source>
</evidence>
<comment type="caution">
    <text evidence="1">The sequence shown here is derived from an EMBL/GenBank/DDBJ whole genome shotgun (WGS) entry which is preliminary data.</text>
</comment>
<reference evidence="1 2" key="1">
    <citation type="journal article" date="2012" name="PLoS Pathog.">
        <title>Comparative pathogenomics reveals horizontally acquired novel virulence genes in fungi infecting cereal hosts.</title>
        <authorList>
            <person name="Gardiner D.M."/>
            <person name="McDonald M.C."/>
            <person name="Covarelli L."/>
            <person name="Solomon P.S."/>
            <person name="Rusu A.G."/>
            <person name="Marshall M."/>
            <person name="Kazan K."/>
            <person name="Chakraborty S."/>
            <person name="McDonald B.A."/>
            <person name="Manners J.M."/>
        </authorList>
    </citation>
    <scope>NUCLEOTIDE SEQUENCE [LARGE SCALE GENOMIC DNA]</scope>
    <source>
        <strain evidence="1 2">CS3096</strain>
    </source>
</reference>
<accession>K3VH86</accession>
<proteinExistence type="predicted"/>
<gene>
    <name evidence="1" type="ORF">FPSE_06103</name>
</gene>
<protein>
    <submittedName>
        <fullName evidence="1">Uncharacterized protein</fullName>
    </submittedName>
</protein>
<keyword evidence="2" id="KW-1185">Reference proteome</keyword>
<dbReference type="EMBL" id="AFNW01000130">
    <property type="protein sequence ID" value="EKJ73757.1"/>
    <property type="molecule type" value="Genomic_DNA"/>
</dbReference>
<dbReference type="AlphaFoldDB" id="K3VH86"/>
<organism evidence="1 2">
    <name type="scientific">Fusarium pseudograminearum (strain CS3096)</name>
    <name type="common">Wheat and barley crown-rot fungus</name>
    <dbReference type="NCBI Taxonomy" id="1028729"/>
    <lineage>
        <taxon>Eukaryota</taxon>
        <taxon>Fungi</taxon>
        <taxon>Dikarya</taxon>
        <taxon>Ascomycota</taxon>
        <taxon>Pezizomycotina</taxon>
        <taxon>Sordariomycetes</taxon>
        <taxon>Hypocreomycetidae</taxon>
        <taxon>Hypocreales</taxon>
        <taxon>Nectriaceae</taxon>
        <taxon>Fusarium</taxon>
    </lineage>
</organism>
<dbReference type="HOGENOM" id="CLU_2984486_0_0_1"/>
<name>K3VH86_FUSPC</name>
<dbReference type="Proteomes" id="UP000007978">
    <property type="component" value="Chromosome 2"/>
</dbReference>